<reference evidence="1 2" key="1">
    <citation type="submission" date="2015-03" db="EMBL/GenBank/DDBJ databases">
        <authorList>
            <person name="Murphy D."/>
        </authorList>
    </citation>
    <scope>NUCLEOTIDE SEQUENCE [LARGE SCALE GENOMIC DNA]</scope>
    <source>
        <strain evidence="1 2">PAP088</strain>
    </source>
</reference>
<dbReference type="InterPro" id="IPR003870">
    <property type="entry name" value="DUF222"/>
</dbReference>
<evidence type="ECO:0000313" key="2">
    <source>
        <dbReference type="Proteomes" id="UP000045782"/>
    </source>
</evidence>
<accession>A0A0U0ZST9</accession>
<dbReference type="Proteomes" id="UP000045782">
    <property type="component" value="Unassembled WGS sequence"/>
</dbReference>
<proteinExistence type="predicted"/>
<dbReference type="EMBL" id="CSWP01000011">
    <property type="protein sequence ID" value="CPV68971.1"/>
    <property type="molecule type" value="Genomic_DNA"/>
</dbReference>
<dbReference type="InterPro" id="IPR003615">
    <property type="entry name" value="HNH_nuc"/>
</dbReference>
<sequence>MSSIADSDAAEVLAGLCGAVDALSELDTSALTRHDRLAILRDVETLLRRIPAATHGIINELVAGHVPGQFGGASMGDVLADTLRITRADARRRIRDAAELAPTVALTGTSIEPVLAATSAAQRAGTAGGDHIAVIRRFWDRVPRTVDVQTRMTAERQLARLTQTLRPDELGKAAERLLAHLDPDGSLTSDTDRARRRGFRMGRQGADLMTAGAFDLDPELRSYLDAIFAKYAAPGVCHPDDENPCVDGDPDSDAARHDVRSVAQRQHDALKAVCRSILCSGELGRHRGLPVTTIVTTTLRELESGAGHAATGGGSLLPMPDLIRMASHAHHYLAVFDDDGRALYLGRAKRIATADQRIVLTAKERGCTYPGCDRPAYHCQAHHMDEWAAGGNTDIESLTLGCERHHKLLGTDHQCWQTIRGPDGRTWWIPPAHVDPYRTPRSNWFHHPDGYLRE</sequence>
<dbReference type="RefSeq" id="WP_025982066.1">
    <property type="nucleotide sequence ID" value="NZ_CSWP01000011.1"/>
</dbReference>
<dbReference type="CDD" id="cd00085">
    <property type="entry name" value="HNHc"/>
    <property type="match status" value="1"/>
</dbReference>
<organism evidence="1 2">
    <name type="scientific">Mycobacteroides abscessus</name>
    <dbReference type="NCBI Taxonomy" id="36809"/>
    <lineage>
        <taxon>Bacteria</taxon>
        <taxon>Bacillati</taxon>
        <taxon>Actinomycetota</taxon>
        <taxon>Actinomycetes</taxon>
        <taxon>Mycobacteriales</taxon>
        <taxon>Mycobacteriaceae</taxon>
        <taxon>Mycobacteroides</taxon>
    </lineage>
</organism>
<dbReference type="AlphaFoldDB" id="A0A0U0ZST9"/>
<protein>
    <submittedName>
        <fullName evidence="1">Conserved protein of uncharacterized function, possible maturase</fullName>
    </submittedName>
</protein>
<evidence type="ECO:0000313" key="1">
    <source>
        <dbReference type="EMBL" id="CPV68971.1"/>
    </source>
</evidence>
<gene>
    <name evidence="1" type="ORF">ERS075579_04489</name>
</gene>
<dbReference type="Pfam" id="PF02720">
    <property type="entry name" value="DUF222"/>
    <property type="match status" value="1"/>
</dbReference>
<name>A0A0U0ZST9_9MYCO</name>